<dbReference type="GO" id="GO:0005840">
    <property type="term" value="C:ribosome"/>
    <property type="evidence" value="ECO:0007669"/>
    <property type="project" value="UniProtKB-KW"/>
</dbReference>
<evidence type="ECO:0000256" key="8">
    <source>
        <dbReference type="ARBA" id="ARBA00035314"/>
    </source>
</evidence>
<organism evidence="9 10">
    <name type="scientific">Candidatus Hodgkinia cicadicola</name>
    <dbReference type="NCBI Taxonomy" id="573658"/>
    <lineage>
        <taxon>Bacteria</taxon>
        <taxon>Pseudomonadati</taxon>
        <taxon>Pseudomonadota</taxon>
        <taxon>Alphaproteobacteria</taxon>
        <taxon>Hyphomicrobiales</taxon>
        <taxon>Candidatus Hodgkinia</taxon>
    </lineage>
</organism>
<comment type="caution">
    <text evidence="9">The sequence shown here is derived from an EMBL/GenBank/DDBJ whole genome shotgun (WGS) entry which is preliminary data.</text>
</comment>
<dbReference type="Gene3D" id="2.40.50.140">
    <property type="entry name" value="Nucleic acid-binding proteins"/>
    <property type="match status" value="1"/>
</dbReference>
<evidence type="ECO:0000313" key="9">
    <source>
        <dbReference type="EMBL" id="PIM95011.1"/>
    </source>
</evidence>
<evidence type="ECO:0000256" key="6">
    <source>
        <dbReference type="ARBA" id="ARBA00024962"/>
    </source>
</evidence>
<evidence type="ECO:0000256" key="7">
    <source>
        <dbReference type="ARBA" id="ARBA00035161"/>
    </source>
</evidence>
<dbReference type="Proteomes" id="UP000229707">
    <property type="component" value="Unassembled WGS sequence"/>
</dbReference>
<dbReference type="PANTHER" id="PTHR11652">
    <property type="entry name" value="30S RIBOSOMAL PROTEIN S12 FAMILY MEMBER"/>
    <property type="match status" value="1"/>
</dbReference>
<evidence type="ECO:0000256" key="5">
    <source>
        <dbReference type="ARBA" id="ARBA00023274"/>
    </source>
</evidence>
<keyword evidence="5" id="KW-0687">Ribonucleoprotein</keyword>
<evidence type="ECO:0000256" key="4">
    <source>
        <dbReference type="ARBA" id="ARBA00022980"/>
    </source>
</evidence>
<keyword evidence="10" id="KW-1185">Reference proteome</keyword>
<dbReference type="EMBL" id="NXGL01000022">
    <property type="protein sequence ID" value="PIM95011.1"/>
    <property type="molecule type" value="Genomic_DNA"/>
</dbReference>
<reference evidence="9" key="1">
    <citation type="submission" date="2017-09" db="EMBL/GenBank/DDBJ databases">
        <authorList>
            <person name="Campbell M.A."/>
            <person name="Lukasik P."/>
            <person name="Simon C."/>
            <person name="McCutcheon J.P."/>
        </authorList>
    </citation>
    <scope>NUCLEOTIDE SEQUENCE [LARGE SCALE GENOMIC DNA]</scope>
    <source>
        <strain evidence="9">MAGCAS</strain>
    </source>
</reference>
<dbReference type="Pfam" id="PF00164">
    <property type="entry name" value="Ribosom_S12_S23"/>
    <property type="match status" value="1"/>
</dbReference>
<accession>A0ABX4MEX6</accession>
<comment type="similarity">
    <text evidence="2">Belongs to the universal ribosomal protein uS12 family.</text>
</comment>
<dbReference type="SUPFAM" id="SSF50249">
    <property type="entry name" value="Nucleic acid-binding proteins"/>
    <property type="match status" value="1"/>
</dbReference>
<dbReference type="PRINTS" id="PR01034">
    <property type="entry name" value="RIBOSOMALS12"/>
</dbReference>
<dbReference type="InterPro" id="IPR006032">
    <property type="entry name" value="Ribosomal_uS12"/>
</dbReference>
<protein>
    <recommendedName>
        <fullName evidence="7">Small ribosomal subunit protein uS12</fullName>
    </recommendedName>
    <alternativeName>
        <fullName evidence="8">30S ribosomal protein S12</fullName>
    </alternativeName>
</protein>
<comment type="function">
    <text evidence="1">With S4 and S5 plays an important role in translational accuracy.</text>
</comment>
<proteinExistence type="inferred from homology"/>
<evidence type="ECO:0000256" key="2">
    <source>
        <dbReference type="ARBA" id="ARBA00005657"/>
    </source>
</evidence>
<gene>
    <name evidence="9" type="primary">rpsL</name>
    <name evidence="9" type="ORF">MAGCAS_142</name>
</gene>
<keyword evidence="3" id="KW-0488">Methylation</keyword>
<keyword evidence="4 9" id="KW-0689">Ribosomal protein</keyword>
<evidence type="ECO:0000256" key="3">
    <source>
        <dbReference type="ARBA" id="ARBA00022481"/>
    </source>
</evidence>
<evidence type="ECO:0000256" key="1">
    <source>
        <dbReference type="ARBA" id="ARBA00003022"/>
    </source>
</evidence>
<comment type="function">
    <text evidence="6">Interacts with and stabilizes bases of the 16S rRNA that are involved in tRNA selection in the A site and with the mRNA backbone. Located at the interface of the 30S and 50S subunits, it traverses the body of the 30S subunit contacting proteins on the other side and probably holding the rRNA structure together. The combined cluster of proteins S8, S12 and S17 appears to hold together the shoulder and platform of the 30S subunit.</text>
</comment>
<name>A0ABX4MEX6_9HYPH</name>
<dbReference type="InterPro" id="IPR005679">
    <property type="entry name" value="Ribosomal_uS12_bac"/>
</dbReference>
<evidence type="ECO:0000313" key="10">
    <source>
        <dbReference type="Proteomes" id="UP000229707"/>
    </source>
</evidence>
<dbReference type="InterPro" id="IPR012340">
    <property type="entry name" value="NA-bd_OB-fold"/>
</dbReference>
<sequence length="143" mass="16494">MKRIKVVYKEDLINDNKSTYRRKEKKKGLKKSNTSVLNEASFRSGICIRAYVTTSKKLNSALRKVVKAKLYNGTEVMAYILREGYNLQEHSAVIVRNVRVKDLPEDRCQLVGDLLDLKCIGSRKNTRSKYETNLTTSSKNWEC</sequence>